<dbReference type="AlphaFoldDB" id="A0AAW0EF57"/>
<feature type="region of interest" description="Disordered" evidence="1">
    <location>
        <begin position="366"/>
        <end position="401"/>
    </location>
</feature>
<protein>
    <submittedName>
        <fullName evidence="2">Uncharacterized protein</fullName>
    </submittedName>
</protein>
<reference evidence="2 3" key="1">
    <citation type="journal article" date="2024" name="J Genomics">
        <title>Draft genome sequencing and assembly of Favolaschia claudopus CIRM-BRFM 2984 isolated from oak limbs.</title>
        <authorList>
            <person name="Navarro D."/>
            <person name="Drula E."/>
            <person name="Chaduli D."/>
            <person name="Cazenave R."/>
            <person name="Ahrendt S."/>
            <person name="Wang J."/>
            <person name="Lipzen A."/>
            <person name="Daum C."/>
            <person name="Barry K."/>
            <person name="Grigoriev I.V."/>
            <person name="Favel A."/>
            <person name="Rosso M.N."/>
            <person name="Martin F."/>
        </authorList>
    </citation>
    <scope>NUCLEOTIDE SEQUENCE [LARGE SCALE GENOMIC DNA]</scope>
    <source>
        <strain evidence="2 3">CIRM-BRFM 2984</strain>
    </source>
</reference>
<keyword evidence="3" id="KW-1185">Reference proteome</keyword>
<dbReference type="Proteomes" id="UP001362999">
    <property type="component" value="Unassembled WGS sequence"/>
</dbReference>
<sequence>MFDFFGSSPHDHFRRLSPTVQLLATISTSIDTALLIGLNGIRTYCRGLQCQPFSAALNTVIVVVRTSVEFEALLTDPRPLRFGWTPYLDIANIALGVLFKERLNAELNLSSIFVWGWLWEFGLRQDGETLFIMPSSFSILRGTSLYTRASVQSPTSYVVVGGTGIIRFEVRPPPSEDSLYAFKFDRSIASAQSPRWVDMICGCGGMNGYAVRVHGMLYYVLKSFRKLNVAQVDKRGFNLFNAMQMNPKCIREGLAICTIARPANKGLSIAPSDQEVDKILSGDLRARQGGLWTAQRSIEASGRKAVLCNREWRRLADSLPNAQELSARWLGISYVVASTESEWECGRIGAGFGLEFKDLGNFRSRARDGEDKVDRPKSAPTLRAHKVAKKQVRVKKTSEVQ</sequence>
<evidence type="ECO:0000313" key="3">
    <source>
        <dbReference type="Proteomes" id="UP001362999"/>
    </source>
</evidence>
<evidence type="ECO:0000313" key="2">
    <source>
        <dbReference type="EMBL" id="KAK7062237.1"/>
    </source>
</evidence>
<dbReference type="EMBL" id="JAWWNJ010000002">
    <property type="protein sequence ID" value="KAK7062237.1"/>
    <property type="molecule type" value="Genomic_DNA"/>
</dbReference>
<organism evidence="2 3">
    <name type="scientific">Favolaschia claudopus</name>
    <dbReference type="NCBI Taxonomy" id="2862362"/>
    <lineage>
        <taxon>Eukaryota</taxon>
        <taxon>Fungi</taxon>
        <taxon>Dikarya</taxon>
        <taxon>Basidiomycota</taxon>
        <taxon>Agaricomycotina</taxon>
        <taxon>Agaricomycetes</taxon>
        <taxon>Agaricomycetidae</taxon>
        <taxon>Agaricales</taxon>
        <taxon>Marasmiineae</taxon>
        <taxon>Mycenaceae</taxon>
        <taxon>Favolaschia</taxon>
    </lineage>
</organism>
<comment type="caution">
    <text evidence="2">The sequence shown here is derived from an EMBL/GenBank/DDBJ whole genome shotgun (WGS) entry which is preliminary data.</text>
</comment>
<gene>
    <name evidence="2" type="ORF">R3P38DRAFT_2758512</name>
</gene>
<name>A0AAW0EF57_9AGAR</name>
<evidence type="ECO:0000256" key="1">
    <source>
        <dbReference type="SAM" id="MobiDB-lite"/>
    </source>
</evidence>
<feature type="compositionally biased region" description="Basic residues" evidence="1">
    <location>
        <begin position="383"/>
        <end position="395"/>
    </location>
</feature>
<proteinExistence type="predicted"/>
<feature type="compositionally biased region" description="Basic and acidic residues" evidence="1">
    <location>
        <begin position="366"/>
        <end position="377"/>
    </location>
</feature>
<accession>A0AAW0EF57</accession>